<dbReference type="AlphaFoldDB" id="A0A4U0YJU0"/>
<dbReference type="EMBL" id="SWAV01000005">
    <property type="protein sequence ID" value="TKA90386.1"/>
    <property type="molecule type" value="Genomic_DNA"/>
</dbReference>
<dbReference type="Proteomes" id="UP000305198">
    <property type="component" value="Unassembled WGS sequence"/>
</dbReference>
<keyword evidence="1" id="KW-1133">Transmembrane helix</keyword>
<evidence type="ECO:0000313" key="2">
    <source>
        <dbReference type="EMBL" id="TKA90386.1"/>
    </source>
</evidence>
<evidence type="ECO:0000256" key="1">
    <source>
        <dbReference type="SAM" id="Phobius"/>
    </source>
</evidence>
<organism evidence="2 3">
    <name type="scientific">Halopseudomonas bauzanensis</name>
    <dbReference type="NCBI Taxonomy" id="653930"/>
    <lineage>
        <taxon>Bacteria</taxon>
        <taxon>Pseudomonadati</taxon>
        <taxon>Pseudomonadota</taxon>
        <taxon>Gammaproteobacteria</taxon>
        <taxon>Pseudomonadales</taxon>
        <taxon>Pseudomonadaceae</taxon>
        <taxon>Halopseudomonas</taxon>
    </lineage>
</organism>
<name>A0A4U0YJU0_9GAMM</name>
<keyword evidence="1" id="KW-0812">Transmembrane</keyword>
<feature type="transmembrane region" description="Helical" evidence="1">
    <location>
        <begin position="21"/>
        <end position="40"/>
    </location>
</feature>
<dbReference type="Pfam" id="PF03245">
    <property type="entry name" value="Phage_lysis"/>
    <property type="match status" value="1"/>
</dbReference>
<dbReference type="InterPro" id="IPR004929">
    <property type="entry name" value="I-spanin"/>
</dbReference>
<gene>
    <name evidence="2" type="ORF">FA869_14825</name>
</gene>
<keyword evidence="1" id="KW-0472">Membrane</keyword>
<evidence type="ECO:0000313" key="3">
    <source>
        <dbReference type="Proteomes" id="UP000305198"/>
    </source>
</evidence>
<sequence>MAWCGAERLNETCAWRACAMIRILLSVIAVLLLIVGLLWWQVDRQAATITKVSGQLDSAIAQASSLRNTLRLQRELNADLSELDRKRTEELTNANAELEEFRGRVGDGSQRLFVKASCPTAGVPATASTTGVDDPAPAELHPVARQDYFALRGQLIRTEAALAGLQEYVSTVCRYESRTED</sequence>
<protein>
    <submittedName>
        <fullName evidence="2">Lysis protein</fullName>
    </submittedName>
</protein>
<reference evidence="2 3" key="1">
    <citation type="submission" date="2019-04" db="EMBL/GenBank/DDBJ databases">
        <title>Crypto-aerobic microbial life in anoxic (sulfidic) marine sediments.</title>
        <authorList>
            <person name="Bhattacharya S."/>
            <person name="Roy C."/>
            <person name="Mondal N."/>
            <person name="Sarkar J."/>
            <person name="Mandal S."/>
            <person name="Rameez M.J."/>
            <person name="Ghosh W."/>
        </authorList>
    </citation>
    <scope>NUCLEOTIDE SEQUENCE [LARGE SCALE GENOMIC DNA]</scope>
    <source>
        <strain evidence="2 3">SBBB</strain>
    </source>
</reference>
<dbReference type="GO" id="GO:0044659">
    <property type="term" value="P:viral release from host cell by cytolysis"/>
    <property type="evidence" value="ECO:0007669"/>
    <property type="project" value="InterPro"/>
</dbReference>
<accession>A0A4U0YJU0</accession>
<proteinExistence type="predicted"/>
<comment type="caution">
    <text evidence="2">The sequence shown here is derived from an EMBL/GenBank/DDBJ whole genome shotgun (WGS) entry which is preliminary data.</text>
</comment>